<gene>
    <name evidence="1" type="ORF">A7Q10_08350</name>
</gene>
<comment type="caution">
    <text evidence="1">The sequence shown here is derived from an EMBL/GenBank/DDBJ whole genome shotgun (WGS) entry which is preliminary data.</text>
</comment>
<reference evidence="1 2" key="1">
    <citation type="submission" date="2016-05" db="EMBL/GenBank/DDBJ databases">
        <title>Diversity and Homogeneity among Thermoacidophilic Verrucomicrobia Methanotrophs Linked with Geographical Origin.</title>
        <authorList>
            <person name="Erikstad H.-A."/>
            <person name="Smestad N.B."/>
            <person name="Ceballos R.M."/>
            <person name="Birkeland N.-K."/>
        </authorList>
    </citation>
    <scope>NUCLEOTIDE SEQUENCE [LARGE SCALE GENOMIC DNA]</scope>
    <source>
        <strain evidence="1 2">Phi</strain>
    </source>
</reference>
<evidence type="ECO:0000313" key="2">
    <source>
        <dbReference type="Proteomes" id="UP000297713"/>
    </source>
</evidence>
<evidence type="ECO:0000313" key="1">
    <source>
        <dbReference type="EMBL" id="TFE68492.1"/>
    </source>
</evidence>
<name>A0A4Y8PBJ1_9BACT</name>
<organism evidence="1 2">
    <name type="scientific">Methylacidiphilum caldifontis</name>
    <dbReference type="NCBI Taxonomy" id="2795386"/>
    <lineage>
        <taxon>Bacteria</taxon>
        <taxon>Pseudomonadati</taxon>
        <taxon>Verrucomicrobiota</taxon>
        <taxon>Methylacidiphilae</taxon>
        <taxon>Methylacidiphilales</taxon>
        <taxon>Methylacidiphilaceae</taxon>
        <taxon>Methylacidiphilum (ex Ratnadevi et al. 2023)</taxon>
    </lineage>
</organism>
<dbReference type="EMBL" id="LXQC01000140">
    <property type="protein sequence ID" value="TFE68492.1"/>
    <property type="molecule type" value="Genomic_DNA"/>
</dbReference>
<proteinExistence type="predicted"/>
<dbReference type="Proteomes" id="UP000297713">
    <property type="component" value="Unassembled WGS sequence"/>
</dbReference>
<protein>
    <submittedName>
        <fullName evidence="1">Uncharacterized protein</fullName>
    </submittedName>
</protein>
<sequence>MTIHRKAFIFILFLFFQNCSYWIWANTEAESLIALTKKEKLNTKDIGKLIQIFSFYLQKKPEAIVKDTGLLSLGPTPHFTQTDIEKPTSEINYCYRAFGENKAIDQIFVAADFSKIWVGFERDQIDFDPKVFGKEFPFKEKDEENYLTLNLKLKEKNYPTVLVSLYSDEPNNPKKIYGINFEKTAK</sequence>
<dbReference type="AlphaFoldDB" id="A0A4Y8PBJ1"/>
<keyword evidence="2" id="KW-1185">Reference proteome</keyword>
<accession>A0A4Y8PBJ1</accession>